<reference evidence="2 3" key="1">
    <citation type="journal article" date="2024" name="Science">
        <title>Giant polyketide synthase enzymes in the biosynthesis of giant marine polyether toxins.</title>
        <authorList>
            <person name="Fallon T.R."/>
            <person name="Shende V.V."/>
            <person name="Wierzbicki I.H."/>
            <person name="Pendleton A.L."/>
            <person name="Watervoot N.F."/>
            <person name="Auber R.P."/>
            <person name="Gonzalez D.J."/>
            <person name="Wisecaver J.H."/>
            <person name="Moore B.S."/>
        </authorList>
    </citation>
    <scope>NUCLEOTIDE SEQUENCE [LARGE SCALE GENOMIC DNA]</scope>
    <source>
        <strain evidence="2 3">12B1</strain>
    </source>
</reference>
<dbReference type="Pfam" id="PF00583">
    <property type="entry name" value="Acetyltransf_1"/>
    <property type="match status" value="1"/>
</dbReference>
<dbReference type="CDD" id="cd04301">
    <property type="entry name" value="NAT_SF"/>
    <property type="match status" value="1"/>
</dbReference>
<organism evidence="2 3">
    <name type="scientific">Prymnesium parvum</name>
    <name type="common">Toxic golden alga</name>
    <dbReference type="NCBI Taxonomy" id="97485"/>
    <lineage>
        <taxon>Eukaryota</taxon>
        <taxon>Haptista</taxon>
        <taxon>Haptophyta</taxon>
        <taxon>Prymnesiophyceae</taxon>
        <taxon>Prymnesiales</taxon>
        <taxon>Prymnesiaceae</taxon>
        <taxon>Prymnesium</taxon>
    </lineage>
</organism>
<name>A0AB34IJI4_PRYPA</name>
<dbReference type="Gene3D" id="3.40.630.30">
    <property type="match status" value="1"/>
</dbReference>
<dbReference type="Proteomes" id="UP001515480">
    <property type="component" value="Unassembled WGS sequence"/>
</dbReference>
<dbReference type="PROSITE" id="PS51186">
    <property type="entry name" value="GNAT"/>
    <property type="match status" value="1"/>
</dbReference>
<dbReference type="InterPro" id="IPR000182">
    <property type="entry name" value="GNAT_dom"/>
</dbReference>
<dbReference type="SUPFAM" id="SSF55729">
    <property type="entry name" value="Acyl-CoA N-acyltransferases (Nat)"/>
    <property type="match status" value="1"/>
</dbReference>
<dbReference type="EMBL" id="JBGBPQ010000024">
    <property type="protein sequence ID" value="KAL1499762.1"/>
    <property type="molecule type" value="Genomic_DNA"/>
</dbReference>
<accession>A0AB34IJI4</accession>
<gene>
    <name evidence="2" type="ORF">AB1Y20_012449</name>
</gene>
<evidence type="ECO:0000313" key="3">
    <source>
        <dbReference type="Proteomes" id="UP001515480"/>
    </source>
</evidence>
<dbReference type="InterPro" id="IPR016181">
    <property type="entry name" value="Acyl_CoA_acyltransferase"/>
</dbReference>
<evidence type="ECO:0000313" key="2">
    <source>
        <dbReference type="EMBL" id="KAL1499762.1"/>
    </source>
</evidence>
<comment type="caution">
    <text evidence="2">The sequence shown here is derived from an EMBL/GenBank/DDBJ whole genome shotgun (WGS) entry which is preliminary data.</text>
</comment>
<proteinExistence type="predicted"/>
<dbReference type="AlphaFoldDB" id="A0AB34IJI4"/>
<feature type="domain" description="N-acetyltransferase" evidence="1">
    <location>
        <begin position="19"/>
        <end position="190"/>
    </location>
</feature>
<protein>
    <recommendedName>
        <fullName evidence="1">N-acetyltransferase domain-containing protein</fullName>
    </recommendedName>
</protein>
<dbReference type="GO" id="GO:0016747">
    <property type="term" value="F:acyltransferase activity, transferring groups other than amino-acyl groups"/>
    <property type="evidence" value="ECO:0007669"/>
    <property type="project" value="InterPro"/>
</dbReference>
<sequence>MPLGLALSQAFALAASRDLTLQPAAPADIPALMALVRAELDPAPRTRWWHERIADDDCCFVAYEECRLVGVVATKLCDSSYGLPERGHVSVCVVASRARRRGYGSQLLERALHALDAKGRGACVSLYTGCASAYTVRAPAPKPVLLSSPVKPRPSPAATIGFGRRLAPKEKTSGKAAAEAAALAAGQAAEAERKSALLAKLGHLALQHAAPRLLDAAAAWREYSPPAARLPAAPSGTDASRDLATMVELGDLPPAEKADGPLGQPYQRSLACPKFESVGRVAKPLDEEMAPLEIVKAAQLSYGAHSWCDMATMEYLRYAIRRAHALPPLRPLVLRLLARVSCVRHQGGRTAEMVLHEVQEAAAAASRELTPLLLQYRAENQLREQLGFVGLGALEKRGVVQQGTLAFFDGKYKAAIEEAGCGIDAYEDGLACMLLLASHYLAPRFAAFVARLGGGARGAAASYGARPVKTFVRMQAKVKAEYDDAEFTPPKMRHVTDTLCADLVSDCVEGQLALWGQLVEAYGAQLLAVHNTFATEDREYAGAADVNAMQEISVLLRFAPTRDGADGLAEPGVPLTFGDMLADEEGFARALREAIDSNVRPVSVQEAAHFESAAALFRTLPGLAERPLQLVTELQLHLSYYYNTRRENELTWRILRAESLLALEIDCAPYKNVPCA</sequence>
<evidence type="ECO:0000259" key="1">
    <source>
        <dbReference type="PROSITE" id="PS51186"/>
    </source>
</evidence>
<keyword evidence="3" id="KW-1185">Reference proteome</keyword>